<evidence type="ECO:0000256" key="6">
    <source>
        <dbReference type="ARBA" id="ARBA00023244"/>
    </source>
</evidence>
<keyword evidence="5" id="KW-0560">Oxidoreductase</keyword>
<evidence type="ECO:0000256" key="3">
    <source>
        <dbReference type="ARBA" id="ARBA00011738"/>
    </source>
</evidence>
<dbReference type="Pfam" id="PF01218">
    <property type="entry name" value="Coprogen_oxidas"/>
    <property type="match status" value="1"/>
</dbReference>
<comment type="subunit">
    <text evidence="3">Homodimer.</text>
</comment>
<dbReference type="AlphaFoldDB" id="A0A1F7SMW9"/>
<comment type="caution">
    <text evidence="7">The sequence shown here is derived from an EMBL/GenBank/DDBJ whole genome shotgun (WGS) entry which is preliminary data.</text>
</comment>
<dbReference type="STRING" id="1817883.A3G31_10520"/>
<protein>
    <recommendedName>
        <fullName evidence="4">coproporphyrinogen oxidase</fullName>
        <ecNumber evidence="4">1.3.3.3</ecNumber>
    </recommendedName>
</protein>
<evidence type="ECO:0000313" key="7">
    <source>
        <dbReference type="EMBL" id="OGL54578.1"/>
    </source>
</evidence>
<evidence type="ECO:0000256" key="4">
    <source>
        <dbReference type="ARBA" id="ARBA00012869"/>
    </source>
</evidence>
<dbReference type="GO" id="GO:0006782">
    <property type="term" value="P:protoporphyrinogen IX biosynthetic process"/>
    <property type="evidence" value="ECO:0007669"/>
    <property type="project" value="TreeGrafter"/>
</dbReference>
<dbReference type="EC" id="1.3.3.3" evidence="4"/>
<name>A0A1F7SMW9_9BACT</name>
<dbReference type="InterPro" id="IPR036406">
    <property type="entry name" value="Coprogen_oxidase_aer_sf"/>
</dbReference>
<comment type="pathway">
    <text evidence="1">Porphyrin-containing compound metabolism; protoporphyrin-IX biosynthesis; protoporphyrinogen-IX from coproporphyrinogen-III (O2 route): step 1/1.</text>
</comment>
<dbReference type="PRINTS" id="PR00073">
    <property type="entry name" value="COPRGNOXDASE"/>
</dbReference>
<dbReference type="PANTHER" id="PTHR10755:SF0">
    <property type="entry name" value="OXYGEN-DEPENDENT COPROPORPHYRINOGEN-III OXIDASE, MITOCHONDRIAL"/>
    <property type="match status" value="1"/>
</dbReference>
<comment type="similarity">
    <text evidence="2">Belongs to the aerobic coproporphyrinogen-III oxidase family.</text>
</comment>
<dbReference type="PANTHER" id="PTHR10755">
    <property type="entry name" value="COPROPORPHYRINOGEN III OXIDASE, MITOCHONDRIAL"/>
    <property type="match status" value="1"/>
</dbReference>
<evidence type="ECO:0000313" key="8">
    <source>
        <dbReference type="Proteomes" id="UP000178082"/>
    </source>
</evidence>
<reference evidence="7 8" key="1">
    <citation type="journal article" date="2016" name="Nat. Commun.">
        <title>Thousands of microbial genomes shed light on interconnected biogeochemical processes in an aquifer system.</title>
        <authorList>
            <person name="Anantharaman K."/>
            <person name="Brown C.T."/>
            <person name="Hug L.A."/>
            <person name="Sharon I."/>
            <person name="Castelle C.J."/>
            <person name="Probst A.J."/>
            <person name="Thomas B.C."/>
            <person name="Singh A."/>
            <person name="Wilkins M.J."/>
            <person name="Karaoz U."/>
            <person name="Brodie E.L."/>
            <person name="Williams K.H."/>
            <person name="Hubbard S.S."/>
            <person name="Banfield J.F."/>
        </authorList>
    </citation>
    <scope>NUCLEOTIDE SEQUENCE [LARGE SCALE GENOMIC DNA]</scope>
</reference>
<dbReference type="GO" id="GO:0004109">
    <property type="term" value="F:coproporphyrinogen oxidase activity"/>
    <property type="evidence" value="ECO:0007669"/>
    <property type="project" value="UniProtKB-EC"/>
</dbReference>
<dbReference type="SUPFAM" id="SSF102886">
    <property type="entry name" value="Coproporphyrinogen III oxidase"/>
    <property type="match status" value="1"/>
</dbReference>
<sequence length="266" mass="31123">MDNLKEIDDFLDSMKKKAIGNFTKIEGADLVEKKIWKTPDGTAELNIIRGKVFEKVSVCRTNKIKKIPASVNVPEAMRDVAESKNTEVVMKVFEICSHMASPKVPIGNISIRYRKAKEGRFAGGTDLSPYFPFEEDVELYRDEMKNLCKKYGKEYEPMRKKLEQNFWLKYRNEPRGGAHGIGFDVHEDEFDFVKDLLETFVKTYTLIVERRKDEPFTQEEREKQLYRRGRWVEFNLVEDEGFRFGLEMGIDPEIMVLQTLPPLVRF</sequence>
<evidence type="ECO:0000256" key="1">
    <source>
        <dbReference type="ARBA" id="ARBA00005168"/>
    </source>
</evidence>
<organism evidence="7 8">
    <name type="scientific">Candidatus Schekmanbacteria bacterium RIFCSPLOWO2_12_FULL_38_15</name>
    <dbReference type="NCBI Taxonomy" id="1817883"/>
    <lineage>
        <taxon>Bacteria</taxon>
        <taxon>Candidatus Schekmaniibacteriota</taxon>
    </lineage>
</organism>
<evidence type="ECO:0000256" key="5">
    <source>
        <dbReference type="ARBA" id="ARBA00023002"/>
    </source>
</evidence>
<accession>A0A1F7SMW9</accession>
<evidence type="ECO:0000256" key="2">
    <source>
        <dbReference type="ARBA" id="ARBA00010644"/>
    </source>
</evidence>
<gene>
    <name evidence="7" type="ORF">A3G31_10520</name>
</gene>
<dbReference type="Gene3D" id="3.40.1500.10">
    <property type="entry name" value="Coproporphyrinogen III oxidase, aerobic"/>
    <property type="match status" value="1"/>
</dbReference>
<dbReference type="EMBL" id="MGDI01000011">
    <property type="protein sequence ID" value="OGL54578.1"/>
    <property type="molecule type" value="Genomic_DNA"/>
</dbReference>
<proteinExistence type="inferred from homology"/>
<keyword evidence="6" id="KW-0627">Porphyrin biosynthesis</keyword>
<dbReference type="GO" id="GO:0005737">
    <property type="term" value="C:cytoplasm"/>
    <property type="evidence" value="ECO:0007669"/>
    <property type="project" value="TreeGrafter"/>
</dbReference>
<dbReference type="InterPro" id="IPR001260">
    <property type="entry name" value="Coprogen_oxidase_aer"/>
</dbReference>
<dbReference type="Proteomes" id="UP000178082">
    <property type="component" value="Unassembled WGS sequence"/>
</dbReference>